<comment type="caution">
    <text evidence="2">The sequence shown here is derived from an EMBL/GenBank/DDBJ whole genome shotgun (WGS) entry which is preliminary data.</text>
</comment>
<evidence type="ECO:0000313" key="2">
    <source>
        <dbReference type="EMBL" id="CAE6494289.1"/>
    </source>
</evidence>
<gene>
    <name evidence="2" type="ORF">NUZ5A_50267</name>
</gene>
<dbReference type="EMBL" id="CAJNAQ010000005">
    <property type="protein sequence ID" value="CAE6494289.1"/>
    <property type="molecule type" value="Genomic_DNA"/>
</dbReference>
<dbReference type="InterPro" id="IPR007159">
    <property type="entry name" value="SpoVT-AbrB_dom"/>
</dbReference>
<dbReference type="Proteomes" id="UP000655759">
    <property type="component" value="Unassembled WGS sequence"/>
</dbReference>
<dbReference type="InterPro" id="IPR037914">
    <property type="entry name" value="SpoVT-AbrB_sf"/>
</dbReference>
<evidence type="ECO:0000259" key="1">
    <source>
        <dbReference type="Pfam" id="PF04014"/>
    </source>
</evidence>
<protein>
    <recommendedName>
        <fullName evidence="1">SpoVT-AbrB domain-containing protein</fullName>
    </recommendedName>
</protein>
<dbReference type="AlphaFoldDB" id="A0A812EYV7"/>
<dbReference type="Gene3D" id="2.10.260.10">
    <property type="match status" value="1"/>
</dbReference>
<evidence type="ECO:0000313" key="3">
    <source>
        <dbReference type="Proteomes" id="UP000655759"/>
    </source>
</evidence>
<organism evidence="2 3">
    <name type="scientific">Candidatus Nitrosotenuis uzonensis</name>
    <dbReference type="NCBI Taxonomy" id="1407055"/>
    <lineage>
        <taxon>Archaea</taxon>
        <taxon>Nitrososphaerota</taxon>
        <taxon>Candidatus Nitrosotenuis</taxon>
    </lineage>
</organism>
<dbReference type="Pfam" id="PF04014">
    <property type="entry name" value="MazE_antitoxin"/>
    <property type="match status" value="1"/>
</dbReference>
<feature type="domain" description="SpoVT-AbrB" evidence="1">
    <location>
        <begin position="9"/>
        <end position="39"/>
    </location>
</feature>
<dbReference type="RefSeq" id="WP_205099164.1">
    <property type="nucleotide sequence ID" value="NZ_CAJNAQ010000005.1"/>
</dbReference>
<accession>A0A812EYV7</accession>
<sequence length="68" mass="7657">MHETLAKARKLGGSLIVRIPKEVAEDEDIHEGEMVRLRVSKVRKSGFGSLKGVGSMTREDELDEQIRH</sequence>
<dbReference type="SUPFAM" id="SSF89447">
    <property type="entry name" value="AbrB/MazE/MraZ-like"/>
    <property type="match status" value="1"/>
</dbReference>
<proteinExistence type="predicted"/>
<name>A0A812EYV7_9ARCH</name>
<reference evidence="2" key="1">
    <citation type="submission" date="2021-02" db="EMBL/GenBank/DDBJ databases">
        <authorList>
            <person name="Han P."/>
        </authorList>
    </citation>
    <scope>NUCLEOTIDE SEQUENCE</scope>
    <source>
        <strain evidence="2">Candidatus Nitrosotenuis uzonensis 5A</strain>
    </source>
</reference>
<dbReference type="GO" id="GO:0003677">
    <property type="term" value="F:DNA binding"/>
    <property type="evidence" value="ECO:0007669"/>
    <property type="project" value="InterPro"/>
</dbReference>